<feature type="domain" description="RNA 2-O ribose methyltransferase substrate binding" evidence="4">
    <location>
        <begin position="8"/>
        <end position="85"/>
    </location>
</feature>
<evidence type="ECO:0000259" key="4">
    <source>
        <dbReference type="SMART" id="SM00967"/>
    </source>
</evidence>
<dbReference type="InterPro" id="IPR013123">
    <property type="entry name" value="SpoU_subst-bd"/>
</dbReference>
<dbReference type="GO" id="GO:0003723">
    <property type="term" value="F:RNA binding"/>
    <property type="evidence" value="ECO:0007669"/>
    <property type="project" value="InterPro"/>
</dbReference>
<sequence>MKNNENNYIYGKRPVEELLMTEPSKVQKIFIKKTSFGKDYSRINDLASKNKIPVSFVDQKRISEIAGGEAVSQGVAALVNETDFLDLDNFIAGLDMDKNPAVILLDELEDPHNVGAIIRTASAAGINGLIMGKHRQAPITAAVFKVSAGTAAKLPLIRVSNINNALDKLKDAGFWVMALDQDSRKSYWQQDYKMPLCFVVGNEGEGIREKTLDRADFKIKIPMKNEVESLNVSVSAALVMYERMRQVGNSK</sequence>
<reference evidence="5 6" key="1">
    <citation type="journal article" date="2015" name="Nature">
        <title>rRNA introns, odd ribosomes, and small enigmatic genomes across a large radiation of phyla.</title>
        <authorList>
            <person name="Brown C.T."/>
            <person name="Hug L.A."/>
            <person name="Thomas B.C."/>
            <person name="Sharon I."/>
            <person name="Castelle C.J."/>
            <person name="Singh A."/>
            <person name="Wilkins M.J."/>
            <person name="Williams K.H."/>
            <person name="Banfield J.F."/>
        </authorList>
    </citation>
    <scope>NUCLEOTIDE SEQUENCE [LARGE SCALE GENOMIC DNA]</scope>
</reference>
<evidence type="ECO:0000256" key="2">
    <source>
        <dbReference type="ARBA" id="ARBA00022603"/>
    </source>
</evidence>
<dbReference type="Gene3D" id="3.40.1280.10">
    <property type="match status" value="1"/>
</dbReference>
<proteinExistence type="inferred from homology"/>
<dbReference type="InterPro" id="IPR029064">
    <property type="entry name" value="Ribosomal_eL30-like_sf"/>
</dbReference>
<keyword evidence="2 5" id="KW-0489">Methyltransferase</keyword>
<gene>
    <name evidence="5" type="ORF">US50_C0045G0003</name>
</gene>
<dbReference type="PATRIC" id="fig|1618742.3.peg.685"/>
<dbReference type="EMBL" id="LBTF01000045">
    <property type="protein sequence ID" value="KKQ34524.1"/>
    <property type="molecule type" value="Genomic_DNA"/>
</dbReference>
<keyword evidence="3 5" id="KW-0808">Transferase</keyword>
<dbReference type="SMART" id="SM00967">
    <property type="entry name" value="SpoU_sub_bind"/>
    <property type="match status" value="1"/>
</dbReference>
<evidence type="ECO:0000256" key="3">
    <source>
        <dbReference type="ARBA" id="ARBA00022679"/>
    </source>
</evidence>
<dbReference type="Pfam" id="PF08032">
    <property type="entry name" value="SpoU_sub_bind"/>
    <property type="match status" value="1"/>
</dbReference>
<comment type="similarity">
    <text evidence="1">Belongs to the class IV-like SAM-binding methyltransferase superfamily. RNA methyltransferase TrmH family.</text>
</comment>
<organism evidence="5 6">
    <name type="scientific">Candidatus Nomurabacteria bacterium GW2011_GWB1_37_5</name>
    <dbReference type="NCBI Taxonomy" id="1618742"/>
    <lineage>
        <taxon>Bacteria</taxon>
        <taxon>Candidatus Nomuraibacteriota</taxon>
    </lineage>
</organism>
<dbReference type="SUPFAM" id="SSF75217">
    <property type="entry name" value="alpha/beta knot"/>
    <property type="match status" value="1"/>
</dbReference>
<dbReference type="NCBIfam" id="TIGR00186">
    <property type="entry name" value="rRNA_methyl_3"/>
    <property type="match status" value="1"/>
</dbReference>
<dbReference type="CDD" id="cd18103">
    <property type="entry name" value="SpoU-like_RlmB"/>
    <property type="match status" value="1"/>
</dbReference>
<protein>
    <submittedName>
        <fullName evidence="5">RNA methyltransferase, TrmH family</fullName>
    </submittedName>
</protein>
<dbReference type="GO" id="GO:0005829">
    <property type="term" value="C:cytosol"/>
    <property type="evidence" value="ECO:0007669"/>
    <property type="project" value="TreeGrafter"/>
</dbReference>
<evidence type="ECO:0000313" key="5">
    <source>
        <dbReference type="EMBL" id="KKQ34524.1"/>
    </source>
</evidence>
<dbReference type="Proteomes" id="UP000033876">
    <property type="component" value="Unassembled WGS sequence"/>
</dbReference>
<dbReference type="GO" id="GO:0008173">
    <property type="term" value="F:RNA methyltransferase activity"/>
    <property type="evidence" value="ECO:0007669"/>
    <property type="project" value="InterPro"/>
</dbReference>
<dbReference type="InterPro" id="IPR004441">
    <property type="entry name" value="rRNA_MeTrfase_TrmH"/>
</dbReference>
<dbReference type="AlphaFoldDB" id="A0A0G0JCL5"/>
<dbReference type="Pfam" id="PF00588">
    <property type="entry name" value="SpoU_methylase"/>
    <property type="match status" value="1"/>
</dbReference>
<dbReference type="Gene3D" id="3.30.1330.30">
    <property type="match status" value="1"/>
</dbReference>
<comment type="caution">
    <text evidence="5">The sequence shown here is derived from an EMBL/GenBank/DDBJ whole genome shotgun (WGS) entry which is preliminary data.</text>
</comment>
<evidence type="ECO:0000313" key="6">
    <source>
        <dbReference type="Proteomes" id="UP000033876"/>
    </source>
</evidence>
<dbReference type="FunFam" id="3.40.1280.10:FF:000008">
    <property type="entry name" value="Group 3 RNA methyltransferase TrmH"/>
    <property type="match status" value="1"/>
</dbReference>
<dbReference type="InterPro" id="IPR001537">
    <property type="entry name" value="SpoU_MeTrfase"/>
</dbReference>
<accession>A0A0G0JCL5</accession>
<dbReference type="SUPFAM" id="SSF55315">
    <property type="entry name" value="L30e-like"/>
    <property type="match status" value="1"/>
</dbReference>
<dbReference type="InterPro" id="IPR029026">
    <property type="entry name" value="tRNA_m1G_MTases_N"/>
</dbReference>
<evidence type="ECO:0000256" key="1">
    <source>
        <dbReference type="ARBA" id="ARBA00007228"/>
    </source>
</evidence>
<dbReference type="PANTHER" id="PTHR46429">
    <property type="entry name" value="23S RRNA (GUANOSINE-2'-O-)-METHYLTRANSFERASE RLMB"/>
    <property type="match status" value="1"/>
</dbReference>
<dbReference type="GO" id="GO:0032259">
    <property type="term" value="P:methylation"/>
    <property type="evidence" value="ECO:0007669"/>
    <property type="project" value="UniProtKB-KW"/>
</dbReference>
<dbReference type="PANTHER" id="PTHR46429:SF1">
    <property type="entry name" value="23S RRNA (GUANOSINE-2'-O-)-METHYLTRANSFERASE RLMB"/>
    <property type="match status" value="1"/>
</dbReference>
<dbReference type="GO" id="GO:0006396">
    <property type="term" value="P:RNA processing"/>
    <property type="evidence" value="ECO:0007669"/>
    <property type="project" value="InterPro"/>
</dbReference>
<name>A0A0G0JCL5_9BACT</name>
<dbReference type="InterPro" id="IPR029028">
    <property type="entry name" value="Alpha/beta_knot_MTases"/>
</dbReference>